<comment type="caution">
    <text evidence="2">The sequence shown here is derived from an EMBL/GenBank/DDBJ whole genome shotgun (WGS) entry which is preliminary data.</text>
</comment>
<feature type="region of interest" description="Disordered" evidence="1">
    <location>
        <begin position="22"/>
        <end position="45"/>
    </location>
</feature>
<reference evidence="2 3" key="1">
    <citation type="submission" date="2024-04" db="EMBL/GenBank/DDBJ databases">
        <title>Draft genome sequence of Sessilibacter corallicola NBRC 116591.</title>
        <authorList>
            <person name="Miyakawa T."/>
            <person name="Kusuya Y."/>
            <person name="Miura T."/>
        </authorList>
    </citation>
    <scope>NUCLEOTIDE SEQUENCE [LARGE SCALE GENOMIC DNA]</scope>
    <source>
        <strain evidence="2 3">KU-00831-HH</strain>
    </source>
</reference>
<keyword evidence="3" id="KW-1185">Reference proteome</keyword>
<evidence type="ECO:0000313" key="3">
    <source>
        <dbReference type="Proteomes" id="UP001465153"/>
    </source>
</evidence>
<organism evidence="2 3">
    <name type="scientific">Sessilibacter corallicola</name>
    <dbReference type="NCBI Taxonomy" id="2904075"/>
    <lineage>
        <taxon>Bacteria</taxon>
        <taxon>Pseudomonadati</taxon>
        <taxon>Pseudomonadota</taxon>
        <taxon>Gammaproteobacteria</taxon>
        <taxon>Cellvibrionales</taxon>
        <taxon>Cellvibrionaceae</taxon>
        <taxon>Sessilibacter</taxon>
    </lineage>
</organism>
<name>A0ABQ0A7C9_9GAMM</name>
<evidence type="ECO:0000313" key="2">
    <source>
        <dbReference type="EMBL" id="GAA6167553.1"/>
    </source>
</evidence>
<proteinExistence type="predicted"/>
<gene>
    <name evidence="2" type="ORF">NBRC116591_13630</name>
</gene>
<protein>
    <submittedName>
        <fullName evidence="2">Uncharacterized protein</fullName>
    </submittedName>
</protein>
<accession>A0ABQ0A7C9</accession>
<sequence>MGSRTGGRYTLTIWSNTKSTEEALSDFPHSQELSAKGSDDSNRKARIPMSNLNTIISSISSFIDSTST</sequence>
<evidence type="ECO:0000256" key="1">
    <source>
        <dbReference type="SAM" id="MobiDB-lite"/>
    </source>
</evidence>
<dbReference type="Proteomes" id="UP001465153">
    <property type="component" value="Unassembled WGS sequence"/>
</dbReference>
<dbReference type="EMBL" id="BAABWN010000004">
    <property type="protein sequence ID" value="GAA6167553.1"/>
    <property type="molecule type" value="Genomic_DNA"/>
</dbReference>